<dbReference type="EMBL" id="AGBW02008963">
    <property type="protein sequence ID" value="OWR52079.1"/>
    <property type="molecule type" value="Genomic_DNA"/>
</dbReference>
<protein>
    <submittedName>
        <fullName evidence="1">Uncharacterized protein</fullName>
    </submittedName>
</protein>
<evidence type="ECO:0000313" key="2">
    <source>
        <dbReference type="Proteomes" id="UP000007151"/>
    </source>
</evidence>
<accession>A0A212FE98</accession>
<reference evidence="1 2" key="1">
    <citation type="journal article" date="2011" name="Cell">
        <title>The monarch butterfly genome yields insights into long-distance migration.</title>
        <authorList>
            <person name="Zhan S."/>
            <person name="Merlin C."/>
            <person name="Boore J.L."/>
            <person name="Reppert S.M."/>
        </authorList>
    </citation>
    <scope>NUCLEOTIDE SEQUENCE [LARGE SCALE GENOMIC DNA]</scope>
    <source>
        <strain evidence="1">F-2</strain>
    </source>
</reference>
<name>A0A212FE98_DANPL</name>
<gene>
    <name evidence="1" type="ORF">KGM_208191</name>
</gene>
<evidence type="ECO:0000313" key="1">
    <source>
        <dbReference type="EMBL" id="OWR52079.1"/>
    </source>
</evidence>
<dbReference type="KEGG" id="dpl:KGM_208191"/>
<dbReference type="InParanoid" id="A0A212FE98"/>
<dbReference type="Proteomes" id="UP000007151">
    <property type="component" value="Unassembled WGS sequence"/>
</dbReference>
<keyword evidence="2" id="KW-1185">Reference proteome</keyword>
<proteinExistence type="predicted"/>
<dbReference type="AlphaFoldDB" id="A0A212FE98"/>
<comment type="caution">
    <text evidence="1">The sequence shown here is derived from an EMBL/GenBank/DDBJ whole genome shotgun (WGS) entry which is preliminary data.</text>
</comment>
<sequence>MVSYSLPAILGWRVPPLYTENSAGSPGAGLSDVTVSMRGVLYMYRAAAEEGEGALTDAPLLLRDTLRFKYQFQNFGAV</sequence>
<organism evidence="1 2">
    <name type="scientific">Danaus plexippus plexippus</name>
    <dbReference type="NCBI Taxonomy" id="278856"/>
    <lineage>
        <taxon>Eukaryota</taxon>
        <taxon>Metazoa</taxon>
        <taxon>Ecdysozoa</taxon>
        <taxon>Arthropoda</taxon>
        <taxon>Hexapoda</taxon>
        <taxon>Insecta</taxon>
        <taxon>Pterygota</taxon>
        <taxon>Neoptera</taxon>
        <taxon>Endopterygota</taxon>
        <taxon>Lepidoptera</taxon>
        <taxon>Glossata</taxon>
        <taxon>Ditrysia</taxon>
        <taxon>Papilionoidea</taxon>
        <taxon>Nymphalidae</taxon>
        <taxon>Danainae</taxon>
        <taxon>Danaini</taxon>
        <taxon>Danaina</taxon>
        <taxon>Danaus</taxon>
        <taxon>Danaus</taxon>
    </lineage>
</organism>